<organism evidence="2 3">
    <name type="scientific">Novipirellula rosea</name>
    <dbReference type="NCBI Taxonomy" id="1031540"/>
    <lineage>
        <taxon>Bacteria</taxon>
        <taxon>Pseudomonadati</taxon>
        <taxon>Planctomycetota</taxon>
        <taxon>Planctomycetia</taxon>
        <taxon>Pirellulales</taxon>
        <taxon>Pirellulaceae</taxon>
        <taxon>Novipirellula</taxon>
    </lineage>
</organism>
<reference evidence="3" key="1">
    <citation type="journal article" date="2019" name="Int. J. Syst. Evol. Microbiol.">
        <title>The Global Catalogue of Microorganisms (GCM) 10K type strain sequencing project: providing services to taxonomists for standard genome sequencing and annotation.</title>
        <authorList>
            <consortium name="The Broad Institute Genomics Platform"/>
            <consortium name="The Broad Institute Genome Sequencing Center for Infectious Disease"/>
            <person name="Wu L."/>
            <person name="Ma J."/>
        </authorList>
    </citation>
    <scope>NUCLEOTIDE SEQUENCE [LARGE SCALE GENOMIC DNA]</scope>
    <source>
        <strain evidence="3">JCM 17759</strain>
    </source>
</reference>
<gene>
    <name evidence="2" type="ORF">GCM10023156_04930</name>
</gene>
<protein>
    <submittedName>
        <fullName evidence="2">Uncharacterized protein</fullName>
    </submittedName>
</protein>
<keyword evidence="3" id="KW-1185">Reference proteome</keyword>
<sequence>MPTHKIPTRDTVRKGDRERDRGKAEKELCGSHWVTSRSLDCGWDARFDRSANVKSKSCSGQER</sequence>
<feature type="compositionally biased region" description="Basic and acidic residues" evidence="1">
    <location>
        <begin position="7"/>
        <end position="26"/>
    </location>
</feature>
<dbReference type="EMBL" id="BAABGA010000007">
    <property type="protein sequence ID" value="GAA4445384.1"/>
    <property type="molecule type" value="Genomic_DNA"/>
</dbReference>
<evidence type="ECO:0000313" key="3">
    <source>
        <dbReference type="Proteomes" id="UP001500840"/>
    </source>
</evidence>
<proteinExistence type="predicted"/>
<dbReference type="Proteomes" id="UP001500840">
    <property type="component" value="Unassembled WGS sequence"/>
</dbReference>
<name>A0ABP8M8P0_9BACT</name>
<evidence type="ECO:0000313" key="2">
    <source>
        <dbReference type="EMBL" id="GAA4445384.1"/>
    </source>
</evidence>
<evidence type="ECO:0000256" key="1">
    <source>
        <dbReference type="SAM" id="MobiDB-lite"/>
    </source>
</evidence>
<accession>A0ABP8M8P0</accession>
<comment type="caution">
    <text evidence="2">The sequence shown here is derived from an EMBL/GenBank/DDBJ whole genome shotgun (WGS) entry which is preliminary data.</text>
</comment>
<feature type="region of interest" description="Disordered" evidence="1">
    <location>
        <begin position="1"/>
        <end position="26"/>
    </location>
</feature>